<dbReference type="eggNOG" id="COG3164">
    <property type="taxonomic scope" value="Bacteria"/>
</dbReference>
<organism evidence="2 3">
    <name type="scientific">Alcanivorax nanhaiticus</name>
    <dbReference type="NCBI Taxonomy" id="1177154"/>
    <lineage>
        <taxon>Bacteria</taxon>
        <taxon>Pseudomonadati</taxon>
        <taxon>Pseudomonadota</taxon>
        <taxon>Gammaproteobacteria</taxon>
        <taxon>Oceanospirillales</taxon>
        <taxon>Alcanivoracaceae</taxon>
        <taxon>Alcanivorax</taxon>
    </lineage>
</organism>
<name>A0A095SLK4_9GAMM</name>
<feature type="domain" description="YhdP central" evidence="1">
    <location>
        <begin position="11"/>
        <end position="1270"/>
    </location>
</feature>
<dbReference type="STRING" id="1177154.Y5S_01424"/>
<dbReference type="Proteomes" id="UP000029444">
    <property type="component" value="Unassembled WGS sequence"/>
</dbReference>
<accession>A0A095SLK4</accession>
<dbReference type="InterPro" id="IPR025263">
    <property type="entry name" value="YhdP_central"/>
</dbReference>
<dbReference type="Pfam" id="PF13116">
    <property type="entry name" value="YhdP"/>
    <property type="match status" value="1"/>
</dbReference>
<proteinExistence type="predicted"/>
<evidence type="ECO:0000259" key="1">
    <source>
        <dbReference type="Pfam" id="PF13116"/>
    </source>
</evidence>
<gene>
    <name evidence="2" type="ORF">Y5S_01424</name>
</gene>
<dbReference type="PATRIC" id="fig|1177154.3.peg.1450"/>
<protein>
    <recommendedName>
        <fullName evidence="1">YhdP central domain-containing protein</fullName>
    </recommendedName>
</protein>
<evidence type="ECO:0000313" key="2">
    <source>
        <dbReference type="EMBL" id="KGD65531.1"/>
    </source>
</evidence>
<reference evidence="2 3" key="1">
    <citation type="submission" date="2012-09" db="EMBL/GenBank/DDBJ databases">
        <title>Genome Sequence of alkane-degrading Bacterium Alcanivorax sp. 19-m-6.</title>
        <authorList>
            <person name="Lai Q."/>
            <person name="Shao Z."/>
        </authorList>
    </citation>
    <scope>NUCLEOTIDE SEQUENCE [LARGE SCALE GENOMIC DNA]</scope>
    <source>
        <strain evidence="2 3">19-m-6</strain>
    </source>
</reference>
<keyword evidence="3" id="KW-1185">Reference proteome</keyword>
<dbReference type="AlphaFoldDB" id="A0A095SLK4"/>
<dbReference type="PANTHER" id="PTHR38690">
    <property type="entry name" value="PROTEASE-RELATED"/>
    <property type="match status" value="1"/>
</dbReference>
<dbReference type="PANTHER" id="PTHR38690:SF1">
    <property type="entry name" value="PROTEASE"/>
    <property type="match status" value="1"/>
</dbReference>
<comment type="caution">
    <text evidence="2">The sequence shown here is derived from an EMBL/GenBank/DDBJ whole genome shotgun (WGS) entry which is preliminary data.</text>
</comment>
<dbReference type="RefSeq" id="WP_035231698.1">
    <property type="nucleotide sequence ID" value="NZ_ARXV01000004.1"/>
</dbReference>
<dbReference type="EMBL" id="ARXV01000004">
    <property type="protein sequence ID" value="KGD65531.1"/>
    <property type="molecule type" value="Genomic_DNA"/>
</dbReference>
<sequence length="1278" mass="139895">MASISFKAWRRLYLSLWGLVALCLLLLAVYVVLARQAMLLVPDYREKLELFFEEKLQTPLIIDELDGKMEGLVPQFVARRIRLPAPEGESPLELQEVVLSVDVFRSLLVRDLVLKELRIDGVALHLVRGEDGKVRLRGLDIQGGSSSNDAPSLENILRIFYRQQLLTVHNARLSLEWPGMPPLAASELDATLINDGGNHLLSLTVEARDRPLRVEARAHLHDDAYAFDEINADLYLKVRGQRLEEWLPSSLDLPLTVEALQGKLEMWAGLEEGQPRSGQVALSVPAVTLTDQQSRWPLSDVTARLALDRSDDQAVLSLLDLSGQTPAGQLKLGDMALQWQTQGEVRPWQLRTGDLPVRALSQQFQQWPFTLPTQADQARDLLKALSPQGVVDGVYLSGAGRSLDQFQARFSALGNQAKDKIPGVTRLSGWVSGNAEQGLAHLYSDSLSLALPRLFELPLAGQMVGVFDWRREGEQLRVRSGRIRVVNEDAHGEAMLSVGVQPGQVPELRLAAEIYDGNGANANRYIPLRRLPDGLAGWLGQALQDGHLNRGQLLYQGPVKIDPDRQQDRTFQMRYQGDDIVLSLLPDWPLARDVSADVFINGREVRGVASKGTIYGSSVEQVYVDVPAFTTQEGPRLVVSGQLEGPLADLDSLMQDTPLKKMLPEELLDWRMQAGSMKGRLLLDFPFKREAGGSPTVIVDATVEGAELDNPERRLAVSDLTAPVYFHLRKGLQIPELKARVLGGEVGGYWETTGQNSQLALNGAVPVSQLREWLGFAWLAPASGKLPFDMTLDIPWKGSPFALRAHSSLQGVAIDAPTPLGKLAEQKSSLDVEIRGEGVRQNLYLDYDNLWRGRIALGQSPVRGDLLVGPGSLVLPESGISLRGQLATASSADWIDFISEKMLPAFEGGQGSSAGADGPSISKVNLRIDQLDLFGVDVSHASLSVLPNNQGWDLALSSQAIAGSVRVPEGFSARGEKPLSVSVSRMNIAMPQAAEGGASAPPLSPMQLPTMDARLDNLRVGGEDFGQWKGSIRPLAQGVRVSALEGRWRFTEIEGSLDWTEQADGVGQYSRFSGVLSADKLERALSAWDMPELIESEDAQAKVVLGWHDWPLNPDYLALDGQARVDIGECRIPETDTKTSFLRVLGILNLGTIQRRLRLNFSDLYKKGLSCDSITGDFRVEGPLVSTTNLAIRSPSALIDVQGQINLADETLDHKMEVTLPLSSNLYAGCLAGPAACAGIFVVERIWGDKLDRTATMEYAVKGAWSNPKVSETEGIFE</sequence>
<evidence type="ECO:0000313" key="3">
    <source>
        <dbReference type="Proteomes" id="UP000029444"/>
    </source>
</evidence>
<dbReference type="NCBIfam" id="TIGR02099">
    <property type="entry name" value="YhdP family protein"/>
    <property type="match status" value="1"/>
</dbReference>
<dbReference type="InterPro" id="IPR011836">
    <property type="entry name" value="YhdP"/>
</dbReference>
<dbReference type="OrthoDB" id="9762238at2"/>